<gene>
    <name evidence="2" type="ORF">BSZ19_48210</name>
</gene>
<dbReference type="RefSeq" id="WP_085405592.1">
    <property type="nucleotide sequence ID" value="NZ_NAFL01000287.1"/>
</dbReference>
<evidence type="ECO:0000313" key="2">
    <source>
        <dbReference type="EMBL" id="OSJ21223.1"/>
    </source>
</evidence>
<dbReference type="EMBL" id="NAFL01000287">
    <property type="protein sequence ID" value="OSJ21223.1"/>
    <property type="molecule type" value="Genomic_DNA"/>
</dbReference>
<feature type="region of interest" description="Disordered" evidence="1">
    <location>
        <begin position="827"/>
        <end position="847"/>
    </location>
</feature>
<feature type="compositionally biased region" description="Basic and acidic residues" evidence="1">
    <location>
        <begin position="203"/>
        <end position="212"/>
    </location>
</feature>
<sequence>MGKASNDFIQLERSFHELAKYARESDSFQLNQAFFVGPRLHWADLLKGYRTIILSEAGTGKTEEIRQAAKGLRAEEKKAFFMRLEHIPDDFEDAFEVGTFEEFTEWLASTDECWLLLDSVDEARLRNPGDFERAIRKLGRRIQAATDRVHIVLTGRTSAWRARTDLELCQRHLPFAPDTTRLAPPELPEEDSLEDALDPESFETERSEEKETPSAFRIVTLDDLSRSKIEVFSQARGVTNTGAFLEEIERADAETFTTRPQDLEELVDFWSKENRIGTRLELMQNSVQRRLEERDQNHREAQPLPAQRAREGARLLAAASILGKEPTIQVPDGSHNNKGIPVRMVLSDWNDRDQQTLLSRPIFDEAIYGTVRFHHRSVREFLAAEWLAQLLERSSSRREVEALLFRVQYGVEVVVPTMRPVLPWLAILDDRICGRILRIAPEVLFEGGDPSALPLATRKTTLAEVCQELASGKSGQSALDYAAVQRFANPDLADDIRAMLKAYASNAELVSFLMRMVWLGRLFALKGEAKALALSSTTAKYTREAAIRALRAVGTTEDIDDLRKRFASEALVLNRDWLSEIVTASAPTPETTAWLLEALAKAAPKKRFTVDSLTDGVATFVKATPIELLPKLAEGLNHLLEEPPFIERGFCDVSKSNAWLITPASLAVERLIRARRPEATRETTLGILHKLKAIKNWDEDLRDVKAEFGKLVPAWTELNRAAFWYDVQATRQSAFYVKQNHRLISFWQASGLAYWDFGVDDFAYAADAIRTSHHQDDKQVALTLAFDIYAKGNRPPAWRDRLRELVNGNFELEERLGNLLDPPVTEHEREEKKWKKRAAAREKRERDNRKKSKDFILSNVELVRAPELKDPTDISSAQWHLHERLRENAERANRWTVGRWRELIPEFGEEVAQAYREGVTNYWRKYRPILRSEGAPANSTPISVIFGLAGLDIEAAETPNWPSSLSKDEVLVACRYAAHELNGFPPWFPKLFATYPEIVSDFLVSEIKDEILSEKPDVESNYLLSDVSWSGQWAWDRTAPAALDLLRTTNVENAFNLRKLLTIVQGSSSISDQDLAALAQIKARGSANAEAAATWFAVWAGVKPEQAIPQIAAHLSAIAIPSDQTHFAMNLVIRLLGGRRSEVRGVRRRFATPEHLKELFLLMQAYVREDEDINRSGGGVYSPGLRDNAQDARNALFNELKQIPGKEAFVALSEIATQHPKADSRPWLTSFARGKAEQDADLAPWLPAQVRDFHQHLDRTPTNHRELADLAMMRLLDLRDDLENGDDSVATILQRVEEEPEMRNYLAHELREKARGRYTITQEEELADAKRPDLRFHGAGFDAPVPSELKLAERWTGPQLFERLEVQLSGDYLRDNRSARGIFVLVNRTKGRQWQLPSGERVNFDKLLKALRVQWNSVADKHPHVEELTFVGIDLSKRFE</sequence>
<proteinExistence type="predicted"/>
<comment type="caution">
    <text evidence="2">The sequence shown here is derived from an EMBL/GenBank/DDBJ whole genome shotgun (WGS) entry which is preliminary data.</text>
</comment>
<reference evidence="2 3" key="1">
    <citation type="submission" date="2017-03" db="EMBL/GenBank/DDBJ databases">
        <title>Whole genome sequences of fourteen strains of Bradyrhizobium canariense and one strain of Bradyrhizobium japonicum isolated from Lupinus (Papilionoideae: Genisteae) species in Algeria.</title>
        <authorList>
            <person name="Crovadore J."/>
            <person name="Chekireb D."/>
            <person name="Brachmann A."/>
            <person name="Chablais R."/>
            <person name="Cochard B."/>
            <person name="Lefort F."/>
        </authorList>
    </citation>
    <scope>NUCLEOTIDE SEQUENCE [LARGE SCALE GENOMIC DNA]</scope>
    <source>
        <strain evidence="2 3">UBMA197</strain>
    </source>
</reference>
<dbReference type="Proteomes" id="UP000193335">
    <property type="component" value="Unassembled WGS sequence"/>
</dbReference>
<protein>
    <submittedName>
        <fullName evidence="2">Uncharacterized protein</fullName>
    </submittedName>
</protein>
<organism evidence="2 3">
    <name type="scientific">Bradyrhizobium japonicum</name>
    <dbReference type="NCBI Taxonomy" id="375"/>
    <lineage>
        <taxon>Bacteria</taxon>
        <taxon>Pseudomonadati</taxon>
        <taxon>Pseudomonadota</taxon>
        <taxon>Alphaproteobacteria</taxon>
        <taxon>Hyphomicrobiales</taxon>
        <taxon>Nitrobacteraceae</taxon>
        <taxon>Bradyrhizobium</taxon>
    </lineage>
</organism>
<dbReference type="InterPro" id="IPR027417">
    <property type="entry name" value="P-loop_NTPase"/>
</dbReference>
<dbReference type="SUPFAM" id="SSF52540">
    <property type="entry name" value="P-loop containing nucleoside triphosphate hydrolases"/>
    <property type="match status" value="1"/>
</dbReference>
<evidence type="ECO:0000256" key="1">
    <source>
        <dbReference type="SAM" id="MobiDB-lite"/>
    </source>
</evidence>
<name>A0A1Y2J7M0_BRAJP</name>
<accession>A0A1Y2J7M0</accession>
<feature type="compositionally biased region" description="Acidic residues" evidence="1">
    <location>
        <begin position="187"/>
        <end position="202"/>
    </location>
</feature>
<evidence type="ECO:0000313" key="3">
    <source>
        <dbReference type="Proteomes" id="UP000193335"/>
    </source>
</evidence>
<feature type="region of interest" description="Disordered" evidence="1">
    <location>
        <begin position="177"/>
        <end position="214"/>
    </location>
</feature>